<dbReference type="Pfam" id="PF08281">
    <property type="entry name" value="Sigma70_r4_2"/>
    <property type="match status" value="1"/>
</dbReference>
<keyword evidence="2" id="KW-0805">Transcription regulation</keyword>
<keyword evidence="3" id="KW-0731">Sigma factor</keyword>
<dbReference type="PANTHER" id="PTHR43133">
    <property type="entry name" value="RNA POLYMERASE ECF-TYPE SIGMA FACTO"/>
    <property type="match status" value="1"/>
</dbReference>
<dbReference type="Pfam" id="PF04542">
    <property type="entry name" value="Sigma70_r2"/>
    <property type="match status" value="1"/>
</dbReference>
<evidence type="ECO:0000313" key="8">
    <source>
        <dbReference type="Proteomes" id="UP000199109"/>
    </source>
</evidence>
<dbReference type="NCBIfam" id="TIGR02937">
    <property type="entry name" value="sigma70-ECF"/>
    <property type="match status" value="1"/>
</dbReference>
<dbReference type="OrthoDB" id="1056775at2"/>
<comment type="similarity">
    <text evidence="1">Belongs to the sigma-70 factor family. ECF subfamily.</text>
</comment>
<evidence type="ECO:0000256" key="1">
    <source>
        <dbReference type="ARBA" id="ARBA00010641"/>
    </source>
</evidence>
<sequence>MKIIPFYKTEKQLIKKSASGNRDAQRRLYEKYAPKMLGVCRRYIKDLHFAEDVMVSGFVKVFKNLKAFRHEGSFEGWIRQIMVRESISHLRKNQFVVYDETVMEQAHPQTPMDSFDWDTEHIQSLIDSLPDGYRAVFVLHAIEGYKHQEIAEMLDISESTSKSQLFKARRVLQEKLKQQNRIGYGTE</sequence>
<dbReference type="InterPro" id="IPR014284">
    <property type="entry name" value="RNA_pol_sigma-70_dom"/>
</dbReference>
<evidence type="ECO:0000256" key="3">
    <source>
        <dbReference type="ARBA" id="ARBA00023082"/>
    </source>
</evidence>
<name>A0A1G7GP98_9FLAO</name>
<dbReference type="PANTHER" id="PTHR43133:SF46">
    <property type="entry name" value="RNA POLYMERASE SIGMA-70 FACTOR ECF SUBFAMILY"/>
    <property type="match status" value="1"/>
</dbReference>
<dbReference type="GO" id="GO:0006352">
    <property type="term" value="P:DNA-templated transcription initiation"/>
    <property type="evidence" value="ECO:0007669"/>
    <property type="project" value="InterPro"/>
</dbReference>
<evidence type="ECO:0000256" key="4">
    <source>
        <dbReference type="ARBA" id="ARBA00023163"/>
    </source>
</evidence>
<feature type="domain" description="RNA polymerase sigma-70 region 2" evidence="5">
    <location>
        <begin position="28"/>
        <end position="94"/>
    </location>
</feature>
<dbReference type="CDD" id="cd06171">
    <property type="entry name" value="Sigma70_r4"/>
    <property type="match status" value="1"/>
</dbReference>
<dbReference type="Gene3D" id="1.10.10.10">
    <property type="entry name" value="Winged helix-like DNA-binding domain superfamily/Winged helix DNA-binding domain"/>
    <property type="match status" value="1"/>
</dbReference>
<reference evidence="7 8" key="1">
    <citation type="submission" date="2016-10" db="EMBL/GenBank/DDBJ databases">
        <authorList>
            <person name="de Groot N.N."/>
        </authorList>
    </citation>
    <scope>NUCLEOTIDE SEQUENCE [LARGE SCALE GENOMIC DNA]</scope>
    <source>
        <strain evidence="7 8">DSM 23421</strain>
    </source>
</reference>
<dbReference type="SUPFAM" id="SSF88946">
    <property type="entry name" value="Sigma2 domain of RNA polymerase sigma factors"/>
    <property type="match status" value="1"/>
</dbReference>
<keyword evidence="4" id="KW-0804">Transcription</keyword>
<evidence type="ECO:0000259" key="6">
    <source>
        <dbReference type="Pfam" id="PF08281"/>
    </source>
</evidence>
<gene>
    <name evidence="7" type="ORF">SAMN05421636_108230</name>
</gene>
<dbReference type="RefSeq" id="WP_091871940.1">
    <property type="nucleotide sequence ID" value="NZ_FNAO01000008.1"/>
</dbReference>
<dbReference type="InterPro" id="IPR007627">
    <property type="entry name" value="RNA_pol_sigma70_r2"/>
</dbReference>
<dbReference type="InterPro" id="IPR036388">
    <property type="entry name" value="WH-like_DNA-bd_sf"/>
</dbReference>
<dbReference type="InterPro" id="IPR013325">
    <property type="entry name" value="RNA_pol_sigma_r2"/>
</dbReference>
<dbReference type="InterPro" id="IPR013249">
    <property type="entry name" value="RNA_pol_sigma70_r4_t2"/>
</dbReference>
<dbReference type="AlphaFoldDB" id="A0A1G7GP98"/>
<dbReference type="InterPro" id="IPR039425">
    <property type="entry name" value="RNA_pol_sigma-70-like"/>
</dbReference>
<dbReference type="STRING" id="641691.SAMN05421636_108230"/>
<feature type="domain" description="RNA polymerase sigma factor 70 region 4 type 2" evidence="6">
    <location>
        <begin position="122"/>
        <end position="170"/>
    </location>
</feature>
<proteinExistence type="inferred from homology"/>
<dbReference type="GO" id="GO:0003677">
    <property type="term" value="F:DNA binding"/>
    <property type="evidence" value="ECO:0007669"/>
    <property type="project" value="InterPro"/>
</dbReference>
<organism evidence="7 8">
    <name type="scientific">Pricia antarctica</name>
    <dbReference type="NCBI Taxonomy" id="641691"/>
    <lineage>
        <taxon>Bacteria</taxon>
        <taxon>Pseudomonadati</taxon>
        <taxon>Bacteroidota</taxon>
        <taxon>Flavobacteriia</taxon>
        <taxon>Flavobacteriales</taxon>
        <taxon>Flavobacteriaceae</taxon>
        <taxon>Pricia</taxon>
    </lineage>
</organism>
<evidence type="ECO:0000313" key="7">
    <source>
        <dbReference type="EMBL" id="SDE89960.1"/>
    </source>
</evidence>
<evidence type="ECO:0000256" key="2">
    <source>
        <dbReference type="ARBA" id="ARBA00023015"/>
    </source>
</evidence>
<dbReference type="Gene3D" id="1.10.1740.10">
    <property type="match status" value="1"/>
</dbReference>
<dbReference type="SUPFAM" id="SSF88659">
    <property type="entry name" value="Sigma3 and sigma4 domains of RNA polymerase sigma factors"/>
    <property type="match status" value="1"/>
</dbReference>
<dbReference type="Proteomes" id="UP000199109">
    <property type="component" value="Unassembled WGS sequence"/>
</dbReference>
<accession>A0A1G7GP98</accession>
<dbReference type="EMBL" id="FNAO01000008">
    <property type="protein sequence ID" value="SDE89960.1"/>
    <property type="molecule type" value="Genomic_DNA"/>
</dbReference>
<protein>
    <submittedName>
        <fullName evidence="7">RNA polymerase sigma-70 factor, ECF subfamily</fullName>
    </submittedName>
</protein>
<evidence type="ECO:0000259" key="5">
    <source>
        <dbReference type="Pfam" id="PF04542"/>
    </source>
</evidence>
<keyword evidence="8" id="KW-1185">Reference proteome</keyword>
<dbReference type="InterPro" id="IPR013324">
    <property type="entry name" value="RNA_pol_sigma_r3/r4-like"/>
</dbReference>
<dbReference type="GO" id="GO:0016987">
    <property type="term" value="F:sigma factor activity"/>
    <property type="evidence" value="ECO:0007669"/>
    <property type="project" value="UniProtKB-KW"/>
</dbReference>